<protein>
    <recommendedName>
        <fullName evidence="4">Synapsin ATP-binding domain-containing protein</fullName>
    </recommendedName>
</protein>
<dbReference type="AlphaFoldDB" id="A0A5E4B435"/>
<comment type="caution">
    <text evidence="2">The sequence shown here is derived from an EMBL/GenBank/DDBJ whole genome shotgun (WGS) entry which is preliminary data.</text>
</comment>
<dbReference type="Proteomes" id="UP000335636">
    <property type="component" value="Unassembled WGS sequence"/>
</dbReference>
<evidence type="ECO:0000313" key="3">
    <source>
        <dbReference type="Proteomes" id="UP000335636"/>
    </source>
</evidence>
<name>A0A5E4B435_MARMO</name>
<feature type="compositionally biased region" description="Low complexity" evidence="1">
    <location>
        <begin position="77"/>
        <end position="89"/>
    </location>
</feature>
<evidence type="ECO:0000256" key="1">
    <source>
        <dbReference type="SAM" id="MobiDB-lite"/>
    </source>
</evidence>
<dbReference type="EMBL" id="CABDUW010000240">
    <property type="protein sequence ID" value="VTJ63731.1"/>
    <property type="molecule type" value="Genomic_DNA"/>
</dbReference>
<gene>
    <name evidence="2" type="ORF">MONAX_5E038534</name>
</gene>
<keyword evidence="3" id="KW-1185">Reference proteome</keyword>
<dbReference type="PANTHER" id="PTHR10841">
    <property type="entry name" value="SYNAPSIN"/>
    <property type="match status" value="1"/>
</dbReference>
<evidence type="ECO:0000313" key="2">
    <source>
        <dbReference type="EMBL" id="VTJ63731.1"/>
    </source>
</evidence>
<reference evidence="2" key="1">
    <citation type="submission" date="2019-04" db="EMBL/GenBank/DDBJ databases">
        <authorList>
            <person name="Alioto T."/>
            <person name="Alioto T."/>
        </authorList>
    </citation>
    <scope>NUCLEOTIDE SEQUENCE [LARGE SCALE GENOMIC DNA]</scope>
</reference>
<evidence type="ECO:0008006" key="4">
    <source>
        <dbReference type="Google" id="ProtNLM"/>
    </source>
</evidence>
<proteinExistence type="predicted"/>
<feature type="compositionally biased region" description="Pro residues" evidence="1">
    <location>
        <begin position="136"/>
        <end position="149"/>
    </location>
</feature>
<feature type="region of interest" description="Disordered" evidence="1">
    <location>
        <begin position="64"/>
        <end position="160"/>
    </location>
</feature>
<feature type="region of interest" description="Disordered" evidence="1">
    <location>
        <begin position="1"/>
        <end position="48"/>
    </location>
</feature>
<dbReference type="PANTHER" id="PTHR10841:SF6">
    <property type="entry name" value="SYNAPSIN III"/>
    <property type="match status" value="1"/>
</dbReference>
<feature type="compositionally biased region" description="Pro residues" evidence="1">
    <location>
        <begin position="90"/>
        <end position="99"/>
    </location>
</feature>
<feature type="compositionally biased region" description="Low complexity" evidence="1">
    <location>
        <begin position="100"/>
        <end position="117"/>
    </location>
</feature>
<sequence length="197" mass="20602">MQGTTKSPGRVCPLLRRGDVTPNLDTLRHPKASQLEEPSQLEASGQMMRQFIKPGLGISASSCHLRAGLGMGGPGQPQGTQPPGRVLPPRRLPPGPSLPPSSSSSSSSSSAPQRLGGPTATHGDAPSSSNSLAEAQPPPAAPPQKPQPHPQLNKSQSLTNAFSFSESSFFRSSTSEDEAQAETIRSLRKSFASLFSD</sequence>
<dbReference type="GO" id="GO:0007269">
    <property type="term" value="P:neurotransmitter secretion"/>
    <property type="evidence" value="ECO:0007669"/>
    <property type="project" value="TreeGrafter"/>
</dbReference>
<accession>A0A5E4B435</accession>
<dbReference type="GO" id="GO:0030672">
    <property type="term" value="C:synaptic vesicle membrane"/>
    <property type="evidence" value="ECO:0007669"/>
    <property type="project" value="TreeGrafter"/>
</dbReference>
<organism evidence="2 3">
    <name type="scientific">Marmota monax</name>
    <name type="common">Woodchuck</name>
    <dbReference type="NCBI Taxonomy" id="9995"/>
    <lineage>
        <taxon>Eukaryota</taxon>
        <taxon>Metazoa</taxon>
        <taxon>Chordata</taxon>
        <taxon>Craniata</taxon>
        <taxon>Vertebrata</taxon>
        <taxon>Euteleostomi</taxon>
        <taxon>Mammalia</taxon>
        <taxon>Eutheria</taxon>
        <taxon>Euarchontoglires</taxon>
        <taxon>Glires</taxon>
        <taxon>Rodentia</taxon>
        <taxon>Sciuromorpha</taxon>
        <taxon>Sciuridae</taxon>
        <taxon>Xerinae</taxon>
        <taxon>Marmotini</taxon>
        <taxon>Marmota</taxon>
    </lineage>
</organism>